<feature type="compositionally biased region" description="Polar residues" evidence="1">
    <location>
        <begin position="89"/>
        <end position="98"/>
    </location>
</feature>
<evidence type="ECO:0000256" key="1">
    <source>
        <dbReference type="SAM" id="MobiDB-lite"/>
    </source>
</evidence>
<dbReference type="AlphaFoldDB" id="A0A8H3IBP5"/>
<gene>
    <name evidence="2" type="ORF">ALECFALPRED_009800</name>
</gene>
<keyword evidence="3" id="KW-1185">Reference proteome</keyword>
<name>A0A8H3IBP5_9LECA</name>
<sequence>MASSSRQQCSRWAYADSSSSSHATYNDYEHYSRPQPQHSEHHVDEAHSALLSHGSYRSRALHDCHGGYDFQVSSGNREPGRTTVTRYHINTSSVSPTSYHDRREHTVYDGHRSSSRCRETRHAHSYSWADCSSSSCVADGEDERSSSDEGHRDPTWRPRDEFHMSEASSQRSRAEYTYSDRHYSNNNDTIPGERKLRGPQSLAEEPRRYLSYAHAKHSRPNEPMPPYTEGHASKRTSYSNHRDLTNDDPSQGKLESGSSRCQEKYQSRRSQGRRGEDPRSNRNDPFHEDREQRYHQEVSQPKAKETDHYATLKLGPFATDEEIKSAAKRRRVEVRPDKLKNSGMSDSECAKIDAAAADVGQATDIPQTPEQKLKYNRKLYAAKSWKWHGNGLRGLKSGSPLSRPQSLESSIPNRRRQMNYLVPNTQTRLKIFFGSPIDSVVLQLLLESVRSFCTLIINQDGDSWLPSDLDPYSRNGPYGGNVQMRSVQDQHLTYRILRSTMQGLLNVLVIGGEDYGVEVEVFDLDWSLVAIGHVSERIGIGNLTERRRTRDLKTPFADSETT</sequence>
<evidence type="ECO:0000313" key="3">
    <source>
        <dbReference type="Proteomes" id="UP000664203"/>
    </source>
</evidence>
<dbReference type="OrthoDB" id="10250354at2759"/>
<feature type="compositionally biased region" description="Basic and acidic residues" evidence="1">
    <location>
        <begin position="273"/>
        <end position="309"/>
    </location>
</feature>
<dbReference type="EMBL" id="CAJPDR010000077">
    <property type="protein sequence ID" value="CAF9914845.1"/>
    <property type="molecule type" value="Genomic_DNA"/>
</dbReference>
<feature type="compositionally biased region" description="Basic and acidic residues" evidence="1">
    <location>
        <begin position="99"/>
        <end position="116"/>
    </location>
</feature>
<dbReference type="InterPro" id="IPR001623">
    <property type="entry name" value="DnaJ_domain"/>
</dbReference>
<evidence type="ECO:0000313" key="2">
    <source>
        <dbReference type="EMBL" id="CAF9914845.1"/>
    </source>
</evidence>
<feature type="compositionally biased region" description="Basic and acidic residues" evidence="1">
    <location>
        <begin position="143"/>
        <end position="164"/>
    </location>
</feature>
<dbReference type="Gene3D" id="1.10.287.110">
    <property type="entry name" value="DnaJ domain"/>
    <property type="match status" value="1"/>
</dbReference>
<accession>A0A8H3IBP5</accession>
<dbReference type="InterPro" id="IPR036869">
    <property type="entry name" value="J_dom_sf"/>
</dbReference>
<reference evidence="2" key="1">
    <citation type="submission" date="2021-03" db="EMBL/GenBank/DDBJ databases">
        <authorList>
            <person name="Tagirdzhanova G."/>
        </authorList>
    </citation>
    <scope>NUCLEOTIDE SEQUENCE</scope>
</reference>
<feature type="region of interest" description="Disordered" evidence="1">
    <location>
        <begin position="131"/>
        <end position="309"/>
    </location>
</feature>
<feature type="compositionally biased region" description="Basic and acidic residues" evidence="1">
    <location>
        <begin position="172"/>
        <end position="183"/>
    </location>
</feature>
<protein>
    <submittedName>
        <fullName evidence="2">Uncharacterized protein</fullName>
    </submittedName>
</protein>
<proteinExistence type="predicted"/>
<dbReference type="CDD" id="cd06257">
    <property type="entry name" value="DnaJ"/>
    <property type="match status" value="1"/>
</dbReference>
<comment type="caution">
    <text evidence="2">The sequence shown here is derived from an EMBL/GenBank/DDBJ whole genome shotgun (WGS) entry which is preliminary data.</text>
</comment>
<dbReference type="Proteomes" id="UP000664203">
    <property type="component" value="Unassembled WGS sequence"/>
</dbReference>
<dbReference type="SUPFAM" id="SSF46565">
    <property type="entry name" value="Chaperone J-domain"/>
    <property type="match status" value="1"/>
</dbReference>
<feature type="compositionally biased region" description="Polar residues" evidence="1">
    <location>
        <begin position="1"/>
        <end position="10"/>
    </location>
</feature>
<organism evidence="2 3">
    <name type="scientific">Alectoria fallacina</name>
    <dbReference type="NCBI Taxonomy" id="1903189"/>
    <lineage>
        <taxon>Eukaryota</taxon>
        <taxon>Fungi</taxon>
        <taxon>Dikarya</taxon>
        <taxon>Ascomycota</taxon>
        <taxon>Pezizomycotina</taxon>
        <taxon>Lecanoromycetes</taxon>
        <taxon>OSLEUM clade</taxon>
        <taxon>Lecanoromycetidae</taxon>
        <taxon>Lecanorales</taxon>
        <taxon>Lecanorineae</taxon>
        <taxon>Parmeliaceae</taxon>
        <taxon>Alectoria</taxon>
    </lineage>
</organism>
<feature type="region of interest" description="Disordered" evidence="1">
    <location>
        <begin position="1"/>
        <end position="46"/>
    </location>
</feature>
<feature type="region of interest" description="Disordered" evidence="1">
    <location>
        <begin position="89"/>
        <end position="116"/>
    </location>
</feature>
<feature type="compositionally biased region" description="Basic and acidic residues" evidence="1">
    <location>
        <begin position="27"/>
        <end position="46"/>
    </location>
</feature>